<reference evidence="2" key="1">
    <citation type="submission" date="2022-07" db="EMBL/GenBank/DDBJ databases">
        <title>Mycobacterium kiyosense sp. nov., scotochromogenic slow-glowing species isolated from respiratory specimens.</title>
        <authorList>
            <person name="Fukano H."/>
            <person name="Kazumi Y."/>
            <person name="Sakagami N."/>
            <person name="Ato M."/>
            <person name="Mitarai S."/>
            <person name="Hoshino Y."/>
        </authorList>
    </citation>
    <scope>NUCLEOTIDE SEQUENCE</scope>
    <source>
        <strain evidence="2">SRL2020-028</strain>
    </source>
</reference>
<evidence type="ECO:0000313" key="2">
    <source>
        <dbReference type="EMBL" id="GLB86813.1"/>
    </source>
</evidence>
<name>A0AA37Q3L1_9MYCO</name>
<organism evidence="2 3">
    <name type="scientific">Mycobacterium kiyosense</name>
    <dbReference type="NCBI Taxonomy" id="2871094"/>
    <lineage>
        <taxon>Bacteria</taxon>
        <taxon>Bacillati</taxon>
        <taxon>Actinomycetota</taxon>
        <taxon>Actinomycetes</taxon>
        <taxon>Mycobacteriales</taxon>
        <taxon>Mycobacteriaceae</taxon>
        <taxon>Mycobacterium</taxon>
    </lineage>
</organism>
<comment type="caution">
    <text evidence="2">The sequence shown here is derived from an EMBL/GenBank/DDBJ whole genome shotgun (WGS) entry which is preliminary data.</text>
</comment>
<feature type="region of interest" description="Disordered" evidence="1">
    <location>
        <begin position="1"/>
        <end position="92"/>
    </location>
</feature>
<dbReference type="Proteomes" id="UP001165663">
    <property type="component" value="Unassembled WGS sequence"/>
</dbReference>
<dbReference type="AlphaFoldDB" id="A0AA37Q3L1"/>
<evidence type="ECO:0000313" key="3">
    <source>
        <dbReference type="Proteomes" id="UP001165663"/>
    </source>
</evidence>
<proteinExistence type="predicted"/>
<dbReference type="EMBL" id="BRXE01000191">
    <property type="protein sequence ID" value="GLB86813.1"/>
    <property type="molecule type" value="Genomic_DNA"/>
</dbReference>
<gene>
    <name evidence="2" type="ORF">SRL2020028_60690</name>
</gene>
<evidence type="ECO:0000256" key="1">
    <source>
        <dbReference type="SAM" id="MobiDB-lite"/>
    </source>
</evidence>
<protein>
    <submittedName>
        <fullName evidence="2">Uncharacterized protein</fullName>
    </submittedName>
</protein>
<feature type="compositionally biased region" description="Polar residues" evidence="1">
    <location>
        <begin position="47"/>
        <end position="58"/>
    </location>
</feature>
<dbReference type="RefSeq" id="WP_139805640.1">
    <property type="nucleotide sequence ID" value="NZ_BRXE01000191.1"/>
</dbReference>
<sequence length="165" mass="17769">MSGMDMLNAQRNKRRAVANEMPKPLHSARSTPVNLPATEPDSDDENTALSAPETNTAEVQAPAVDTAPPAPSNPAPKRQATPRKAVKSDGPAALYPTTAYLELDEDQFIRRTIDAGRYGKPKVTSASAIIRYAVQHLAKTMTPEQVVAAIREGAPETTNQGRIRL</sequence>
<accession>A0AA37Q3L1</accession>